<feature type="compositionally biased region" description="Basic and acidic residues" evidence="1">
    <location>
        <begin position="138"/>
        <end position="160"/>
    </location>
</feature>
<reference evidence="3" key="2">
    <citation type="submission" date="2016-02" db="EMBL/GenBank/DDBJ databases">
        <title>Genome sequencing of Aspergillus luchuensis NBRC 4314.</title>
        <authorList>
            <person name="Yamada O."/>
        </authorList>
    </citation>
    <scope>NUCLEOTIDE SEQUENCE [LARGE SCALE GENOMIC DNA]</scope>
    <source>
        <strain evidence="3">RIB 2604</strain>
    </source>
</reference>
<feature type="compositionally biased region" description="Polar residues" evidence="1">
    <location>
        <begin position="9"/>
        <end position="24"/>
    </location>
</feature>
<feature type="compositionally biased region" description="Low complexity" evidence="1">
    <location>
        <begin position="53"/>
        <end position="68"/>
    </location>
</feature>
<evidence type="ECO:0000313" key="2">
    <source>
        <dbReference type="EMBL" id="GAT25469.1"/>
    </source>
</evidence>
<accession>A0A146FIY8</accession>
<feature type="compositionally biased region" description="Polar residues" evidence="1">
    <location>
        <begin position="116"/>
        <end position="130"/>
    </location>
</feature>
<dbReference type="EMBL" id="BCWF01000020">
    <property type="protein sequence ID" value="GAT25469.1"/>
    <property type="molecule type" value="Genomic_DNA"/>
</dbReference>
<dbReference type="AlphaFoldDB" id="A0A146FIY8"/>
<organism evidence="2 3">
    <name type="scientific">Aspergillus kawachii</name>
    <name type="common">White koji mold</name>
    <name type="synonym">Aspergillus awamori var. kawachi</name>
    <dbReference type="NCBI Taxonomy" id="1069201"/>
    <lineage>
        <taxon>Eukaryota</taxon>
        <taxon>Fungi</taxon>
        <taxon>Dikarya</taxon>
        <taxon>Ascomycota</taxon>
        <taxon>Pezizomycotina</taxon>
        <taxon>Eurotiomycetes</taxon>
        <taxon>Eurotiomycetidae</taxon>
        <taxon>Eurotiales</taxon>
        <taxon>Aspergillaceae</taxon>
        <taxon>Aspergillus</taxon>
        <taxon>Aspergillus subgen. Circumdati</taxon>
    </lineage>
</organism>
<name>A0A146FIY8_ASPKA</name>
<dbReference type="InterPro" id="IPR021858">
    <property type="entry name" value="Fun_TF"/>
</dbReference>
<dbReference type="PANTHER" id="PTHR37540:SF10">
    <property type="entry name" value="SIGMA-70 REGION 2 FAMILY PROTEIN"/>
    <property type="match status" value="1"/>
</dbReference>
<evidence type="ECO:0000313" key="3">
    <source>
        <dbReference type="Proteomes" id="UP000075230"/>
    </source>
</evidence>
<feature type="region of interest" description="Disordered" evidence="1">
    <location>
        <begin position="106"/>
        <end position="165"/>
    </location>
</feature>
<reference evidence="2 3" key="1">
    <citation type="journal article" date="2016" name="DNA Res.">
        <title>Genome sequence of Aspergillus luchuensis NBRC 4314.</title>
        <authorList>
            <person name="Yamada O."/>
            <person name="Machida M."/>
            <person name="Hosoyama A."/>
            <person name="Goto M."/>
            <person name="Takahashi T."/>
            <person name="Futagami T."/>
            <person name="Yamagata Y."/>
            <person name="Takeuchi M."/>
            <person name="Kobayashi T."/>
            <person name="Koike H."/>
            <person name="Abe K."/>
            <person name="Asai K."/>
            <person name="Arita M."/>
            <person name="Fujita N."/>
            <person name="Fukuda K."/>
            <person name="Higa K."/>
            <person name="Horikawa H."/>
            <person name="Ishikawa T."/>
            <person name="Jinno K."/>
            <person name="Kato Y."/>
            <person name="Kirimura K."/>
            <person name="Mizutani O."/>
            <person name="Nakasone K."/>
            <person name="Sano M."/>
            <person name="Shiraishi Y."/>
            <person name="Tsukahara M."/>
            <person name="Gomi K."/>
        </authorList>
    </citation>
    <scope>NUCLEOTIDE SEQUENCE [LARGE SCALE GENOMIC DNA]</scope>
    <source>
        <strain evidence="2 3">RIB 2604</strain>
    </source>
</reference>
<dbReference type="PANTHER" id="PTHR37540">
    <property type="entry name" value="TRANSCRIPTION FACTOR (ACR-2), PUTATIVE-RELATED-RELATED"/>
    <property type="match status" value="1"/>
</dbReference>
<dbReference type="Pfam" id="PF11951">
    <property type="entry name" value="Fungal_trans_2"/>
    <property type="match status" value="1"/>
</dbReference>
<dbReference type="Proteomes" id="UP000075230">
    <property type="component" value="Unassembled WGS sequence"/>
</dbReference>
<gene>
    <name evidence="2" type="ORF">RIB2604_02000460</name>
</gene>
<protein>
    <submittedName>
        <fullName evidence="2">Uncharacterized protein</fullName>
    </submittedName>
</protein>
<proteinExistence type="predicted"/>
<dbReference type="VEuPathDB" id="FungiDB:ASPFODRAFT_44702"/>
<sequence length="676" mass="75965">MGEEGNPEPGTTSNTSDIKFQNVNVAAAPGPAPARRHSNDQNNQQAEDRLAPSRNRSARPAQQSSSRNFEFVLVTDHESKRQVRRHAMRQYMHQRRLDSIARLGTARIPGGGWTPRSPSDSQVPETSSSLAEEIPDDPAIKSEKGSPSSEEDHPPPEKAKGPSRLLIPKLHKVKREEGVPHPSLAVQKPTVKALDPLVTPGEGSVRDPFSCYPIPVSHADHELIQHFVVTYPSMMYKFADSIANNPMMEIFRQFALHDGLPFQAMLAIASKHRAGVEGKTESVQSLTHKMRALRLMNERIQADSTGQYDGTIYAVATMAVIEDLADTIEKWSKDASIERMHFRGLASMIRSRGGMQGMRISSPFLEKVLYWVDFSCASKAIVSTSLPWTGAVSAIPPLDFLDPTIHLAVPHDSTTAEDSESLCETFRACEDFLRFFRRLRELERCALDAPYTLIPDAPPKRINYFTPGTQLYTILTMLPDYDHGIRDIRFIDEYTCMACLFFLAIALHDCYLNSNSLDPYMEWLSMEIRSMNPFTNPSITSVLWLFLNNGGYPPNHRGDAGARCWIVSRMVRVAKRLEWKRHGTIWDRLRQVLIDFIVTQQECALGCDQIDAETLAARQRKRLLHVQEDASPSSSSSSPDYFWNEAQMREDILNFSLSSITTTDVGDDTTNIPVFT</sequence>
<evidence type="ECO:0000256" key="1">
    <source>
        <dbReference type="SAM" id="MobiDB-lite"/>
    </source>
</evidence>
<feature type="region of interest" description="Disordered" evidence="1">
    <location>
        <begin position="1"/>
        <end position="73"/>
    </location>
</feature>
<comment type="caution">
    <text evidence="2">The sequence shown here is derived from an EMBL/GenBank/DDBJ whole genome shotgun (WGS) entry which is preliminary data.</text>
</comment>